<protein>
    <recommendedName>
        <fullName evidence="6">Glycosyltransferase 2-like domain-containing protein</fullName>
    </recommendedName>
</protein>
<keyword evidence="3" id="KW-0328">Glycosyltransferase</keyword>
<dbReference type="OrthoDB" id="43878at2759"/>
<dbReference type="PANTHER" id="PTHR43646:SF2">
    <property type="entry name" value="GLYCOSYLTRANSFERASE 2-LIKE DOMAIN-CONTAINING PROTEIN"/>
    <property type="match status" value="1"/>
</dbReference>
<evidence type="ECO:0000256" key="5">
    <source>
        <dbReference type="ARBA" id="ARBA00023136"/>
    </source>
</evidence>
<dbReference type="SUPFAM" id="SSF53448">
    <property type="entry name" value="Nucleotide-diphospho-sugar transferases"/>
    <property type="match status" value="1"/>
</dbReference>
<dbReference type="Pfam" id="PF00535">
    <property type="entry name" value="Glycos_transf_2"/>
    <property type="match status" value="1"/>
</dbReference>
<dbReference type="Proteomes" id="UP001165065">
    <property type="component" value="Unassembled WGS sequence"/>
</dbReference>
<dbReference type="InterPro" id="IPR001173">
    <property type="entry name" value="Glyco_trans_2-like"/>
</dbReference>
<comment type="caution">
    <text evidence="7">The sequence shown here is derived from an EMBL/GenBank/DDBJ whole genome shotgun (WGS) entry which is preliminary data.</text>
</comment>
<proteinExistence type="predicted"/>
<organism evidence="7 8">
    <name type="scientific">Triparma columacea</name>
    <dbReference type="NCBI Taxonomy" id="722753"/>
    <lineage>
        <taxon>Eukaryota</taxon>
        <taxon>Sar</taxon>
        <taxon>Stramenopiles</taxon>
        <taxon>Ochrophyta</taxon>
        <taxon>Bolidophyceae</taxon>
        <taxon>Parmales</taxon>
        <taxon>Triparmaceae</taxon>
        <taxon>Triparma</taxon>
    </lineage>
</organism>
<gene>
    <name evidence="7" type="ORF">TrCOL_g7416</name>
</gene>
<dbReference type="GO" id="GO:0016757">
    <property type="term" value="F:glycosyltransferase activity"/>
    <property type="evidence" value="ECO:0007669"/>
    <property type="project" value="UniProtKB-KW"/>
</dbReference>
<evidence type="ECO:0000256" key="2">
    <source>
        <dbReference type="ARBA" id="ARBA00022475"/>
    </source>
</evidence>
<reference evidence="8" key="1">
    <citation type="journal article" date="2023" name="Commun. Biol.">
        <title>Genome analysis of Parmales, the sister group of diatoms, reveals the evolutionary specialization of diatoms from phago-mixotrophs to photoautotrophs.</title>
        <authorList>
            <person name="Ban H."/>
            <person name="Sato S."/>
            <person name="Yoshikawa S."/>
            <person name="Yamada K."/>
            <person name="Nakamura Y."/>
            <person name="Ichinomiya M."/>
            <person name="Sato N."/>
            <person name="Blanc-Mathieu R."/>
            <person name="Endo H."/>
            <person name="Kuwata A."/>
            <person name="Ogata H."/>
        </authorList>
    </citation>
    <scope>NUCLEOTIDE SEQUENCE [LARGE SCALE GENOMIC DNA]</scope>
</reference>
<dbReference type="Gene3D" id="3.90.550.10">
    <property type="entry name" value="Spore Coat Polysaccharide Biosynthesis Protein SpsA, Chain A"/>
    <property type="match status" value="1"/>
</dbReference>
<name>A0A9W7L2K4_9STRA</name>
<keyword evidence="2" id="KW-1003">Cell membrane</keyword>
<evidence type="ECO:0000313" key="7">
    <source>
        <dbReference type="EMBL" id="GMI21635.1"/>
    </source>
</evidence>
<evidence type="ECO:0000256" key="4">
    <source>
        <dbReference type="ARBA" id="ARBA00022679"/>
    </source>
</evidence>
<sequence>MISCYPSLLSPPPSPKLTKSSPVSLCVTTYNEPAAELAATLHHNLHNSTSNKVELVLVNCGEVNLDREVLLLLSVFGKGRVKYVKKEDVNGRGQGMNLAGSLATGDVLTFCHADTALPLGWDGRVIDNLAGGAEGLAFMFQMTDVNSIIGGSGVTRCVDLRCRYFKLPYGDQTLSMVRSKWEWIGGYPNQCLMEDYELVCMLRGRELVGGGGIKTLRGGPGVQAVCSNRRWKEKGVEYVCRKNAEVVREYQRTGAKGCYEKYYGRKWEGEEGREREIEDACTGPCILPEENCSGNKPNSGYIYINFIPFDPPAHGSFPVYLLSDVKLSVHEESEDGAESSQQQQQHQQFKRIEVPGCPTLLVSLEVQGGVREVLFQANLSCEVGISISLFTAYMNNGSNWSDGTLAFNWSNDMMTAWSAGDTYGIEEGRGRMCYSATDEDGRIRYFTATSIPGGGLLVASSRTPSPNIDKLLKSIAFSAIVSSEGKRFMEEEVVKKLVLDTSVTATTSDLPRVTISSLPHLSTTTDHDFYLLERLSPDKLFIIVKKCLIGGRVVVKSEDREHAARWLHDLATLLQPFQITPFSSNPTEGETAILQNYPSGFLASLPPGIDPAEPVDLVVQLDSGTLEIATTDVIPNQDVPKILEVAFLSAFTTPTSPCPTKYPDLPPCISPLLLQHFTPPNESAGEVTEGFYRFVSLLLNDAKDFFLVPSVDDVLENKVKAFDSAKFVAMWGFNGWVEKFVGSSAFLEWAESYTMDIESSARVVEGWIEGGRLWRKRGGLLRDQIERRLEKEHVIELNLARARRDVGWEGGEFPRRLELKETEPKTSKAWGVDIPPSALIRKKAAAELPTSLCPFAPACNLLRMLFEAYFLLTSFCCETSVDYAFKVLNTLDKGMRSDMIYRCMCKIVIECGENCVDLMRTIDDEWRLECRDSRALFITAVEACRRAEPNEKVRPEFFCTQSEGGVVGLCMGGGEGGLVEGGARRRVLALWTRTIACTYCEHVILEEEVQACCWAGDGQYECWRCGATGIIEPMIGFNEVGGEIGDNESTTFTVNHLKDGTESLKVEGAGYVPYISPEVVIKETERLLCEGGGGGLTYEEMLEDDKALAYNLLYFVARRGLRSPIGTGNLYGVVAAWDAGVALVGASSVVATGELAGHGEILEEDWEDAFTSSVLVALVGGCESQDVRPAIEEIRTRYRSEAEARDVDVYKTLLILLRTQSPQLFPRLLPTTCRPCRQGQEHVHCKRGKRSTFDKLFIQAMGSKKSVMPSSVIMFRSVFKG</sequence>
<dbReference type="GO" id="GO:0005886">
    <property type="term" value="C:plasma membrane"/>
    <property type="evidence" value="ECO:0007669"/>
    <property type="project" value="UniProtKB-SubCell"/>
</dbReference>
<dbReference type="InterPro" id="IPR029044">
    <property type="entry name" value="Nucleotide-diphossugar_trans"/>
</dbReference>
<feature type="domain" description="Glycosyltransferase 2-like" evidence="6">
    <location>
        <begin position="24"/>
        <end position="131"/>
    </location>
</feature>
<keyword evidence="8" id="KW-1185">Reference proteome</keyword>
<dbReference type="PANTHER" id="PTHR43646">
    <property type="entry name" value="GLYCOSYLTRANSFERASE"/>
    <property type="match status" value="1"/>
</dbReference>
<accession>A0A9W7L2K4</accession>
<keyword evidence="4" id="KW-0808">Transferase</keyword>
<keyword evidence="5" id="KW-0472">Membrane</keyword>
<evidence type="ECO:0000256" key="1">
    <source>
        <dbReference type="ARBA" id="ARBA00004236"/>
    </source>
</evidence>
<dbReference type="EMBL" id="BRYA01000533">
    <property type="protein sequence ID" value="GMI21635.1"/>
    <property type="molecule type" value="Genomic_DNA"/>
</dbReference>
<evidence type="ECO:0000259" key="6">
    <source>
        <dbReference type="Pfam" id="PF00535"/>
    </source>
</evidence>
<evidence type="ECO:0000256" key="3">
    <source>
        <dbReference type="ARBA" id="ARBA00022676"/>
    </source>
</evidence>
<evidence type="ECO:0000313" key="8">
    <source>
        <dbReference type="Proteomes" id="UP001165065"/>
    </source>
</evidence>
<comment type="subcellular location">
    <subcellularLocation>
        <location evidence="1">Cell membrane</location>
    </subcellularLocation>
</comment>